<gene>
    <name evidence="12" type="ORF">Thini_1374</name>
</gene>
<dbReference type="PRINTS" id="PR00811">
    <property type="entry name" value="BCTERIALGSPD"/>
</dbReference>
<dbReference type="Proteomes" id="UP000005317">
    <property type="component" value="Unassembled WGS sequence"/>
</dbReference>
<dbReference type="Pfam" id="PF00263">
    <property type="entry name" value="Secretin"/>
    <property type="match status" value="1"/>
</dbReference>
<evidence type="ECO:0000256" key="2">
    <source>
        <dbReference type="ARBA" id="ARBA00006304"/>
    </source>
</evidence>
<dbReference type="InterPro" id="IPR011662">
    <property type="entry name" value="Secretin/TonB_short_N"/>
</dbReference>
<evidence type="ECO:0000256" key="10">
    <source>
        <dbReference type="SAM" id="SignalP"/>
    </source>
</evidence>
<keyword evidence="6" id="KW-0472">Membrane</keyword>
<evidence type="ECO:0000313" key="13">
    <source>
        <dbReference type="Proteomes" id="UP000005317"/>
    </source>
</evidence>
<keyword evidence="3 8" id="KW-0813">Transport</keyword>
<dbReference type="PANTHER" id="PTHR30604">
    <property type="entry name" value="PROTEIN TRANSPORT PROTEIN HOFQ"/>
    <property type="match status" value="1"/>
</dbReference>
<sequence length="819" mass="88405" precursor="true">MKTIRQSVALAIMIACIPTSSLVMAADKQLQNIAVQAVGNNKTQIQLKFNTPVELPKGFVMENPSRIVFDFPATEVSPNSRGKAVNLGQIQAIDAANNKGKARVVVHLNNLVDHTVETRGNLVVMTFDNSGKVEPAAPQVQRSSKAMEPRLATPQPVENSKPYFVIPPPALVSSTPSTTVMPAKTRPVWEAAATTRAALTLPELPVPAAPVARQAPAQPAMPPVSAAPDVTRPVPTPNNLAMQQPVYTPPPITASVPTAPVTPVLQGVDFRRDPDGGGRVIINLPSTNTQVSDDKRGNVVTLTLTDVDAPTHLQKRMDVTDFGTPVSDINVSQRDSGTRIQISAREGFDYHTRRSGSEYTVYLDKLKVSAEDKLAAEQKKKTFSGEKLSLNFQDIEVRAVLQLLADFTNKNIVVSDTVTGNITVRLKDVPWDQALDIVLESKNLAMRENGNVIWVAPAEELAAKEQQQLESLKAKQELEPLVTEYIAVNFAKAVDLMALIEKSKGEDKQSLLSPRGKVSVDERTNTLLVQDTASQVRAIRDLVKVLDVPVEQVLIESRIVIANDTFGKDLGARFGVTPKWMNSDSYGIATGNLGDGTTEYFNSIAAAQADAIKNGGTTDKIITIPGLDDRLSVNLPVTGAAGSFGFSILSSDFIVDLELSALQEESKGEIIATPRVITSNQTKALIEQGVEIPYLQASSSGATNVAFKKAVLSLEVTPQITPDEHISMDLKVNQDTVGQVFADIPSINTREIQTRVLVENGQTVVLGGVHEEENLHGETKVPVLGDVPILGNLFRSSSNSNKKRELLIFVTPKIVDSKS</sequence>
<dbReference type="Gene3D" id="2.60.40.3500">
    <property type="match status" value="1"/>
</dbReference>
<dbReference type="SMART" id="SM00965">
    <property type="entry name" value="STN"/>
    <property type="match status" value="1"/>
</dbReference>
<evidence type="ECO:0000256" key="7">
    <source>
        <dbReference type="ARBA" id="ARBA00023237"/>
    </source>
</evidence>
<dbReference type="InterPro" id="IPR001775">
    <property type="entry name" value="GspD/PilQ"/>
</dbReference>
<evidence type="ECO:0000256" key="8">
    <source>
        <dbReference type="RuleBase" id="RU004004"/>
    </source>
</evidence>
<feature type="domain" description="Secretin/TonB short N-terminal" evidence="11">
    <location>
        <begin position="410"/>
        <end position="458"/>
    </location>
</feature>
<keyword evidence="13" id="KW-1185">Reference proteome</keyword>
<comment type="subcellular location">
    <subcellularLocation>
        <location evidence="1 8">Cell outer membrane</location>
    </subcellularLocation>
</comment>
<evidence type="ECO:0000256" key="9">
    <source>
        <dbReference type="SAM" id="MobiDB-lite"/>
    </source>
</evidence>
<reference evidence="13" key="1">
    <citation type="journal article" date="2011" name="Stand. Genomic Sci.">
        <title>Genome sequence of the filamentous, gliding Thiothrix nivea neotype strain (JP2(T)).</title>
        <authorList>
            <person name="Lapidus A."/>
            <person name="Nolan M."/>
            <person name="Lucas S."/>
            <person name="Glavina Del Rio T."/>
            <person name="Tice H."/>
            <person name="Cheng J.F."/>
            <person name="Tapia R."/>
            <person name="Han C."/>
            <person name="Goodwin L."/>
            <person name="Pitluck S."/>
            <person name="Liolios K."/>
            <person name="Pagani I."/>
            <person name="Ivanova N."/>
            <person name="Huntemann M."/>
            <person name="Mavromatis K."/>
            <person name="Mikhailova N."/>
            <person name="Pati A."/>
            <person name="Chen A."/>
            <person name="Palaniappan K."/>
            <person name="Land M."/>
            <person name="Brambilla E.M."/>
            <person name="Rohde M."/>
            <person name="Abt B."/>
            <person name="Verbarg S."/>
            <person name="Goker M."/>
            <person name="Bristow J."/>
            <person name="Eisen J.A."/>
            <person name="Markowitz V."/>
            <person name="Hugenholtz P."/>
            <person name="Kyrpides N.C."/>
            <person name="Klenk H.P."/>
            <person name="Woyke T."/>
        </authorList>
    </citation>
    <scope>NUCLEOTIDE SEQUENCE [LARGE SCALE GENOMIC DNA]</scope>
    <source>
        <strain evidence="13">ATCC 35100 / DSM 5205 / JP2</strain>
    </source>
</reference>
<evidence type="ECO:0000256" key="4">
    <source>
        <dbReference type="ARBA" id="ARBA00022729"/>
    </source>
</evidence>
<accession>A0A656HB09</accession>
<dbReference type="PANTHER" id="PTHR30604:SF1">
    <property type="entry name" value="DNA UTILIZATION PROTEIN HOFQ"/>
    <property type="match status" value="1"/>
</dbReference>
<proteinExistence type="inferred from homology"/>
<evidence type="ECO:0000256" key="1">
    <source>
        <dbReference type="ARBA" id="ARBA00004442"/>
    </source>
</evidence>
<name>A0A656HB09_THINJ</name>
<feature type="signal peptide" evidence="10">
    <location>
        <begin position="1"/>
        <end position="25"/>
    </location>
</feature>
<dbReference type="Pfam" id="PF07660">
    <property type="entry name" value="STN"/>
    <property type="match status" value="1"/>
</dbReference>
<dbReference type="InterPro" id="IPR021731">
    <property type="entry name" value="AMIN_dom"/>
</dbReference>
<dbReference type="InterPro" id="IPR004846">
    <property type="entry name" value="T2SS/T3SS_dom"/>
</dbReference>
<keyword evidence="5" id="KW-0653">Protein transport</keyword>
<comment type="similarity">
    <text evidence="2">Belongs to the bacterial secretin family. PilQ subfamily.</text>
</comment>
<evidence type="ECO:0000313" key="12">
    <source>
        <dbReference type="EMBL" id="EIJ33978.1"/>
    </source>
</evidence>
<dbReference type="PROSITE" id="PS00875">
    <property type="entry name" value="T2SP_D"/>
    <property type="match status" value="1"/>
</dbReference>
<feature type="region of interest" description="Disordered" evidence="9">
    <location>
        <begin position="134"/>
        <end position="160"/>
    </location>
</feature>
<evidence type="ECO:0000256" key="6">
    <source>
        <dbReference type="ARBA" id="ARBA00023136"/>
    </source>
</evidence>
<dbReference type="AlphaFoldDB" id="A0A656HB09"/>
<dbReference type="InterPro" id="IPR004845">
    <property type="entry name" value="T2SS_GspD_CS"/>
</dbReference>
<dbReference type="NCBIfam" id="TIGR02515">
    <property type="entry name" value="IV_pilus_PilQ"/>
    <property type="match status" value="1"/>
</dbReference>
<dbReference type="GO" id="GO:0009306">
    <property type="term" value="P:protein secretion"/>
    <property type="evidence" value="ECO:0007669"/>
    <property type="project" value="InterPro"/>
</dbReference>
<dbReference type="Pfam" id="PF03958">
    <property type="entry name" value="Secretin_N"/>
    <property type="match status" value="1"/>
</dbReference>
<keyword evidence="7" id="KW-0998">Cell outer membrane</keyword>
<dbReference type="RefSeq" id="WP_002707923.1">
    <property type="nucleotide sequence ID" value="NZ_JH651384.1"/>
</dbReference>
<dbReference type="InterPro" id="IPR013355">
    <property type="entry name" value="Pilus_4_PilQ"/>
</dbReference>
<evidence type="ECO:0000256" key="3">
    <source>
        <dbReference type="ARBA" id="ARBA00022448"/>
    </source>
</evidence>
<dbReference type="InterPro" id="IPR051808">
    <property type="entry name" value="Type_IV_pilus_biogenesis"/>
</dbReference>
<evidence type="ECO:0000256" key="5">
    <source>
        <dbReference type="ARBA" id="ARBA00022927"/>
    </source>
</evidence>
<dbReference type="OrthoDB" id="9775455at2"/>
<evidence type="ECO:0000259" key="11">
    <source>
        <dbReference type="SMART" id="SM00965"/>
    </source>
</evidence>
<dbReference type="InterPro" id="IPR005644">
    <property type="entry name" value="NolW-like"/>
</dbReference>
<dbReference type="Gene3D" id="3.30.1370.120">
    <property type="match status" value="1"/>
</dbReference>
<dbReference type="PROSITE" id="PS51257">
    <property type="entry name" value="PROKAR_LIPOPROTEIN"/>
    <property type="match status" value="1"/>
</dbReference>
<dbReference type="EMBL" id="JH651384">
    <property type="protein sequence ID" value="EIJ33978.1"/>
    <property type="molecule type" value="Genomic_DNA"/>
</dbReference>
<dbReference type="GO" id="GO:0009279">
    <property type="term" value="C:cell outer membrane"/>
    <property type="evidence" value="ECO:0007669"/>
    <property type="project" value="UniProtKB-SubCell"/>
</dbReference>
<protein>
    <submittedName>
        <fullName evidence="12">Type IV pilus secretin PilQ</fullName>
    </submittedName>
</protein>
<organism evidence="12 13">
    <name type="scientific">Thiothrix nivea (strain ATCC 35100 / DSM 5205 / JP2)</name>
    <dbReference type="NCBI Taxonomy" id="870187"/>
    <lineage>
        <taxon>Bacteria</taxon>
        <taxon>Pseudomonadati</taxon>
        <taxon>Pseudomonadota</taxon>
        <taxon>Gammaproteobacteria</taxon>
        <taxon>Thiotrichales</taxon>
        <taxon>Thiotrichaceae</taxon>
        <taxon>Thiothrix</taxon>
    </lineage>
</organism>
<dbReference type="Pfam" id="PF11741">
    <property type="entry name" value="AMIN"/>
    <property type="match status" value="2"/>
</dbReference>
<keyword evidence="4 10" id="KW-0732">Signal</keyword>
<feature type="chain" id="PRO_5024955409" evidence="10">
    <location>
        <begin position="26"/>
        <end position="819"/>
    </location>
</feature>
<dbReference type="Gene3D" id="3.30.1370.130">
    <property type="match status" value="1"/>
</dbReference>
<dbReference type="Gene3D" id="2.60.40.3470">
    <property type="match status" value="1"/>
</dbReference>
<dbReference type="InterPro" id="IPR038591">
    <property type="entry name" value="NolW-like_sf"/>
</dbReference>